<feature type="compositionally biased region" description="Low complexity" evidence="1">
    <location>
        <begin position="140"/>
        <end position="149"/>
    </location>
</feature>
<name>W7AL28_PLAVN</name>
<dbReference type="Proteomes" id="UP000030659">
    <property type="component" value="Unassembled WGS sequence"/>
</dbReference>
<dbReference type="AlphaFoldDB" id="W7AL28"/>
<evidence type="ECO:0000256" key="1">
    <source>
        <dbReference type="SAM" id="MobiDB-lite"/>
    </source>
</evidence>
<protein>
    <submittedName>
        <fullName evidence="2">Uncharacterized protein</fullName>
    </submittedName>
</protein>
<dbReference type="EMBL" id="KI965398">
    <property type="protein sequence ID" value="EUD72500.1"/>
    <property type="molecule type" value="Genomic_DNA"/>
</dbReference>
<reference evidence="2 3" key="1">
    <citation type="submission" date="2013-02" db="EMBL/GenBank/DDBJ databases">
        <title>The Genome Sequence of Plasmodium vinckei petteri CR.</title>
        <authorList>
            <consortium name="The Broad Institute Genome Sequencing Platform"/>
            <consortium name="The Broad Institute Genome Sequencing Center for Infectious Disease"/>
            <person name="Neafsey D."/>
            <person name="Cheeseman I."/>
            <person name="Volkman S."/>
            <person name="Adams J."/>
            <person name="Walker B."/>
            <person name="Young S.K."/>
            <person name="Zeng Q."/>
            <person name="Gargeya S."/>
            <person name="Fitzgerald M."/>
            <person name="Haas B."/>
            <person name="Abouelleil A."/>
            <person name="Alvarado L."/>
            <person name="Arachchi H.M."/>
            <person name="Berlin A.M."/>
            <person name="Chapman S.B."/>
            <person name="Dewar J."/>
            <person name="Goldberg J."/>
            <person name="Griggs A."/>
            <person name="Gujja S."/>
            <person name="Hansen M."/>
            <person name="Howarth C."/>
            <person name="Imamovic A."/>
            <person name="Larimer J."/>
            <person name="McCowan C."/>
            <person name="Murphy C."/>
            <person name="Neiman D."/>
            <person name="Pearson M."/>
            <person name="Priest M."/>
            <person name="Roberts A."/>
            <person name="Saif S."/>
            <person name="Shea T."/>
            <person name="Sisk P."/>
            <person name="Sykes S."/>
            <person name="Wortman J."/>
            <person name="Nusbaum C."/>
            <person name="Birren B."/>
        </authorList>
    </citation>
    <scope>NUCLEOTIDE SEQUENCE [LARGE SCALE GENOMIC DNA]</scope>
    <source>
        <strain evidence="2 3">CR</strain>
    </source>
</reference>
<evidence type="ECO:0000313" key="2">
    <source>
        <dbReference type="EMBL" id="EUD72500.1"/>
    </source>
</evidence>
<accession>W7AL28</accession>
<organism evidence="2 3">
    <name type="scientific">Plasmodium vinckei petteri</name>
    <dbReference type="NCBI Taxonomy" id="138298"/>
    <lineage>
        <taxon>Eukaryota</taxon>
        <taxon>Sar</taxon>
        <taxon>Alveolata</taxon>
        <taxon>Apicomplexa</taxon>
        <taxon>Aconoidasida</taxon>
        <taxon>Haemosporida</taxon>
        <taxon>Plasmodiidae</taxon>
        <taxon>Plasmodium</taxon>
        <taxon>Plasmodium (Vinckeia)</taxon>
    </lineage>
</organism>
<proteinExistence type="predicted"/>
<sequence>MFLPNIKLTDKSSLMKIRRKNFINYKNTEKRKEKWIDEINKVNKFSLFKTCKKRENEKTHNDVEDVCSEMKENSIISIPERMKKKIISNELKKETKNERIKGDRNNVTGMRNDESHTDYKTGEILDTHIYGKEKKENENADNNAEIGNESLSNLTEEDQKNNEVIRNEENTEISTSNDLELKIDKEIELGMKKKKKK</sequence>
<feature type="compositionally biased region" description="Basic and acidic residues" evidence="1">
    <location>
        <begin position="157"/>
        <end position="169"/>
    </location>
</feature>
<dbReference type="eggNOG" id="ENOG502S59J">
    <property type="taxonomic scope" value="Eukaryota"/>
</dbReference>
<evidence type="ECO:0000313" key="3">
    <source>
        <dbReference type="Proteomes" id="UP000030659"/>
    </source>
</evidence>
<feature type="region of interest" description="Disordered" evidence="1">
    <location>
        <begin position="133"/>
        <end position="177"/>
    </location>
</feature>
<gene>
    <name evidence="2" type="ORF">YYG_02401</name>
</gene>